<gene>
    <name evidence="5" type="ORF">EDE15_1936</name>
</gene>
<dbReference type="SMART" id="SM00028">
    <property type="entry name" value="TPR"/>
    <property type="match status" value="8"/>
</dbReference>
<dbReference type="Pfam" id="PF13374">
    <property type="entry name" value="TPR_10"/>
    <property type="match status" value="1"/>
</dbReference>
<evidence type="ECO:0000313" key="6">
    <source>
        <dbReference type="Proteomes" id="UP000269669"/>
    </source>
</evidence>
<feature type="compositionally biased region" description="Low complexity" evidence="4">
    <location>
        <begin position="407"/>
        <end position="419"/>
    </location>
</feature>
<keyword evidence="6" id="KW-1185">Reference proteome</keyword>
<feature type="repeat" description="TPR" evidence="3">
    <location>
        <begin position="442"/>
        <end position="475"/>
    </location>
</feature>
<organism evidence="5 6">
    <name type="scientific">Edaphobacter aggregans</name>
    <dbReference type="NCBI Taxonomy" id="570835"/>
    <lineage>
        <taxon>Bacteria</taxon>
        <taxon>Pseudomonadati</taxon>
        <taxon>Acidobacteriota</taxon>
        <taxon>Terriglobia</taxon>
        <taxon>Terriglobales</taxon>
        <taxon>Acidobacteriaceae</taxon>
        <taxon>Edaphobacter</taxon>
    </lineage>
</organism>
<dbReference type="RefSeq" id="WP_125485029.1">
    <property type="nucleotide sequence ID" value="NZ_RSDW01000001.1"/>
</dbReference>
<dbReference type="Proteomes" id="UP000269669">
    <property type="component" value="Unassembled WGS sequence"/>
</dbReference>
<keyword evidence="1" id="KW-0677">Repeat</keyword>
<keyword evidence="2 3" id="KW-0802">TPR repeat</keyword>
<evidence type="ECO:0000256" key="1">
    <source>
        <dbReference type="ARBA" id="ARBA00022737"/>
    </source>
</evidence>
<dbReference type="PROSITE" id="PS50005">
    <property type="entry name" value="TPR"/>
    <property type="match status" value="8"/>
</dbReference>
<dbReference type="Gene3D" id="1.25.40.10">
    <property type="entry name" value="Tetratricopeptide repeat domain"/>
    <property type="match status" value="3"/>
</dbReference>
<dbReference type="InterPro" id="IPR019734">
    <property type="entry name" value="TPR_rpt"/>
</dbReference>
<dbReference type="Pfam" id="PF14559">
    <property type="entry name" value="TPR_19"/>
    <property type="match status" value="2"/>
</dbReference>
<evidence type="ECO:0000256" key="2">
    <source>
        <dbReference type="ARBA" id="ARBA00022803"/>
    </source>
</evidence>
<dbReference type="AlphaFoldDB" id="A0A3R9PRR4"/>
<dbReference type="Pfam" id="PF13432">
    <property type="entry name" value="TPR_16"/>
    <property type="match status" value="1"/>
</dbReference>
<dbReference type="SUPFAM" id="SSF48452">
    <property type="entry name" value="TPR-like"/>
    <property type="match status" value="2"/>
</dbReference>
<evidence type="ECO:0000313" key="5">
    <source>
        <dbReference type="EMBL" id="RSL16423.1"/>
    </source>
</evidence>
<dbReference type="Pfam" id="PF13181">
    <property type="entry name" value="TPR_8"/>
    <property type="match status" value="1"/>
</dbReference>
<sequence length="693" mass="75996">MSIRFKRCGTFFIFTLIYAVTLWGQPAGNGTVGNESLRQHYDNAQALQRTGKLNEAAEHYRAFLADALGELAIGYGLVQDYTHAAPLFDEALILEPGSPSLLLDYARTALALGDLAHAKTLATEFIQKYPGDRGRLAQAHKVLGHTLRKLNQDQEARKELEAAVALDPTFSNGYDLAVTCLDLEDEKCAVQIFDEMEKSFGDTAEIHMTFGRAYGDSDFQSRAVTEFRRAIEENPNLPGVHYLLAAALLTAGNVENPLDTAEAELKKELAISPRDSMAYAALGKIEVGRNNYAEAETYLKKAISLEPRSPDAYLYLGQMYFNMNRFADAETALRQSIRLTTDVSQNRYQVQKAHFLLGRILMQQGQQQAAHAEMDISRDLANKTLTQDKTKLAGLLNPTGSQDAQVPAAEARAASPRRAPTGDALTPRSVESMREQLRLPVADSYNNLGAIAATNNDYSDAVTYFKRAALWNPSLEGLDYNLGRAAFAGLQFADAIMPLTRYLKSHTDDAGARSVLAISQFMIGNYPGCIEALEPVIGKTDLAPQAEYVYAESMIKTGRIAPGAERLAALEKLHPEIPDVHRALGEALSQQGKKQQALEELRTAIQLSPRDADSHYDLGKMEFESGDTAAAIPELEAATKLLPNSEKFHQQLADAYTAALRPADAQKEIETCNLLRARVQSSPSSHQVAAPEQ</sequence>
<dbReference type="InterPro" id="IPR011990">
    <property type="entry name" value="TPR-like_helical_dom_sf"/>
</dbReference>
<evidence type="ECO:0000256" key="4">
    <source>
        <dbReference type="SAM" id="MobiDB-lite"/>
    </source>
</evidence>
<feature type="repeat" description="TPR" evidence="3">
    <location>
        <begin position="204"/>
        <end position="237"/>
    </location>
</feature>
<protein>
    <submittedName>
        <fullName evidence="5">Tetratricopeptide repeat protein</fullName>
    </submittedName>
</protein>
<proteinExistence type="predicted"/>
<accession>A0A3R9PRR4</accession>
<dbReference type="PANTHER" id="PTHR45586">
    <property type="entry name" value="TPR REPEAT-CONTAINING PROTEIN PA4667"/>
    <property type="match status" value="1"/>
</dbReference>
<feature type="region of interest" description="Disordered" evidence="4">
    <location>
        <begin position="396"/>
        <end position="425"/>
    </location>
</feature>
<dbReference type="InterPro" id="IPR051012">
    <property type="entry name" value="CellSynth/LPSAsmb/PSIAsmb"/>
</dbReference>
<dbReference type="EMBL" id="RSDW01000001">
    <property type="protein sequence ID" value="RSL16423.1"/>
    <property type="molecule type" value="Genomic_DNA"/>
</dbReference>
<feature type="repeat" description="TPR" evidence="3">
    <location>
        <begin position="137"/>
        <end position="170"/>
    </location>
</feature>
<feature type="repeat" description="TPR" evidence="3">
    <location>
        <begin position="310"/>
        <end position="343"/>
    </location>
</feature>
<dbReference type="PANTHER" id="PTHR45586:SF1">
    <property type="entry name" value="LIPOPOLYSACCHARIDE ASSEMBLY PROTEIN B"/>
    <property type="match status" value="1"/>
</dbReference>
<evidence type="ECO:0000256" key="3">
    <source>
        <dbReference type="PROSITE-ProRule" id="PRU00339"/>
    </source>
</evidence>
<feature type="repeat" description="TPR" evidence="3">
    <location>
        <begin position="578"/>
        <end position="611"/>
    </location>
</feature>
<feature type="repeat" description="TPR" evidence="3">
    <location>
        <begin position="612"/>
        <end position="645"/>
    </location>
</feature>
<comment type="caution">
    <text evidence="5">The sequence shown here is derived from an EMBL/GenBank/DDBJ whole genome shotgun (WGS) entry which is preliminary data.</text>
</comment>
<name>A0A3R9PRR4_9BACT</name>
<reference evidence="5 6" key="1">
    <citation type="submission" date="2018-12" db="EMBL/GenBank/DDBJ databases">
        <title>Sequencing of bacterial isolates from soil warming experiment in Harvard Forest, Massachusetts, USA.</title>
        <authorList>
            <person name="Deangelis K."/>
        </authorList>
    </citation>
    <scope>NUCLEOTIDE SEQUENCE [LARGE SCALE GENOMIC DNA]</scope>
    <source>
        <strain evidence="5 6">EB153</strain>
    </source>
</reference>
<feature type="repeat" description="TPR" evidence="3">
    <location>
        <begin position="276"/>
        <end position="309"/>
    </location>
</feature>
<dbReference type="OrthoDB" id="108014at2"/>
<feature type="repeat" description="TPR" evidence="3">
    <location>
        <begin position="65"/>
        <end position="98"/>
    </location>
</feature>